<dbReference type="GO" id="GO:0031122">
    <property type="term" value="P:cytoplasmic microtubule organization"/>
    <property type="evidence" value="ECO:0007669"/>
    <property type="project" value="TreeGrafter"/>
</dbReference>
<reference evidence="9" key="1">
    <citation type="submission" date="2020-06" db="EMBL/GenBank/DDBJ databases">
        <title>Draft genome of Bugula neritina, a colonial animal packing powerful symbionts and potential medicines.</title>
        <authorList>
            <person name="Rayko M."/>
        </authorList>
    </citation>
    <scope>NUCLEOTIDE SEQUENCE [LARGE SCALE GENOMIC DNA]</scope>
    <source>
        <strain evidence="9">Kwan_BN1</strain>
    </source>
</reference>
<dbReference type="Proteomes" id="UP000593567">
    <property type="component" value="Unassembled WGS sequence"/>
</dbReference>
<dbReference type="EMBL" id="VXIV02000063">
    <property type="protein sequence ID" value="KAF6041284.1"/>
    <property type="molecule type" value="Genomic_DNA"/>
</dbReference>
<dbReference type="PANTHER" id="PTHR19302:SF27">
    <property type="entry name" value="GAMMA-TUBULIN COMPLEX COMPONENT 4"/>
    <property type="match status" value="1"/>
</dbReference>
<dbReference type="InterPro" id="IPR007259">
    <property type="entry name" value="GCP"/>
</dbReference>
<comment type="similarity">
    <text evidence="2 6">Belongs to the TUBGCP family.</text>
</comment>
<dbReference type="Pfam" id="PF17681">
    <property type="entry name" value="GCP_N_terminal"/>
    <property type="match status" value="1"/>
</dbReference>
<evidence type="ECO:0000256" key="6">
    <source>
        <dbReference type="RuleBase" id="RU363050"/>
    </source>
</evidence>
<evidence type="ECO:0000256" key="4">
    <source>
        <dbReference type="ARBA" id="ARBA00022701"/>
    </source>
</evidence>
<dbReference type="GO" id="GO:0000930">
    <property type="term" value="C:gamma-tubulin complex"/>
    <property type="evidence" value="ECO:0007669"/>
    <property type="project" value="TreeGrafter"/>
</dbReference>
<feature type="domain" description="Gamma tubulin complex component C-terminal" evidence="7">
    <location>
        <begin position="343"/>
        <end position="634"/>
    </location>
</feature>
<dbReference type="InterPro" id="IPR041470">
    <property type="entry name" value="GCP_N"/>
</dbReference>
<keyword evidence="5 6" id="KW-0206">Cytoskeleton</keyword>
<keyword evidence="3 6" id="KW-0963">Cytoplasm</keyword>
<dbReference type="InterPro" id="IPR040457">
    <property type="entry name" value="GCP_C"/>
</dbReference>
<dbReference type="GO" id="GO:0000922">
    <property type="term" value="C:spindle pole"/>
    <property type="evidence" value="ECO:0007669"/>
    <property type="project" value="InterPro"/>
</dbReference>
<evidence type="ECO:0000256" key="1">
    <source>
        <dbReference type="ARBA" id="ARBA00004267"/>
    </source>
</evidence>
<organism evidence="9 10">
    <name type="scientific">Bugula neritina</name>
    <name type="common">Brown bryozoan</name>
    <name type="synonym">Sertularia neritina</name>
    <dbReference type="NCBI Taxonomy" id="10212"/>
    <lineage>
        <taxon>Eukaryota</taxon>
        <taxon>Metazoa</taxon>
        <taxon>Spiralia</taxon>
        <taxon>Lophotrochozoa</taxon>
        <taxon>Bryozoa</taxon>
        <taxon>Gymnolaemata</taxon>
        <taxon>Cheilostomatida</taxon>
        <taxon>Flustrina</taxon>
        <taxon>Buguloidea</taxon>
        <taxon>Bugulidae</taxon>
        <taxon>Bugula</taxon>
    </lineage>
</organism>
<dbReference type="Pfam" id="PF04130">
    <property type="entry name" value="GCP_C_terminal"/>
    <property type="match status" value="1"/>
</dbReference>
<evidence type="ECO:0000313" key="10">
    <source>
        <dbReference type="Proteomes" id="UP000593567"/>
    </source>
</evidence>
<keyword evidence="4 6" id="KW-0493">Microtubule</keyword>
<evidence type="ECO:0000256" key="2">
    <source>
        <dbReference type="ARBA" id="ARBA00010337"/>
    </source>
</evidence>
<evidence type="ECO:0000259" key="8">
    <source>
        <dbReference type="Pfam" id="PF17681"/>
    </source>
</evidence>
<dbReference type="GO" id="GO:0043015">
    <property type="term" value="F:gamma-tubulin binding"/>
    <property type="evidence" value="ECO:0007669"/>
    <property type="project" value="InterPro"/>
</dbReference>
<dbReference type="Gene3D" id="1.20.120.1900">
    <property type="entry name" value="Gamma-tubulin complex, C-terminal domain"/>
    <property type="match status" value="1"/>
</dbReference>
<evidence type="ECO:0000256" key="3">
    <source>
        <dbReference type="ARBA" id="ARBA00022490"/>
    </source>
</evidence>
<dbReference type="GO" id="GO:0051225">
    <property type="term" value="P:spindle assembly"/>
    <property type="evidence" value="ECO:0007669"/>
    <property type="project" value="TreeGrafter"/>
</dbReference>
<dbReference type="AlphaFoldDB" id="A0A7J7KSX7"/>
<protein>
    <recommendedName>
        <fullName evidence="6">Gamma-tubulin complex component</fullName>
    </recommendedName>
</protein>
<name>A0A7J7KSX7_BUGNE</name>
<keyword evidence="10" id="KW-1185">Reference proteome</keyword>
<comment type="caution">
    <text evidence="9">The sequence shown here is derived from an EMBL/GenBank/DDBJ whole genome shotgun (WGS) entry which is preliminary data.</text>
</comment>
<dbReference type="GO" id="GO:0005874">
    <property type="term" value="C:microtubule"/>
    <property type="evidence" value="ECO:0007669"/>
    <property type="project" value="UniProtKB-KW"/>
</dbReference>
<sequence>MLHELILALNGHVGGLFSFDESSKLVKVNSVAFLHPGEKSLLNRICEHAGYYKQFQQFIECHINFNDQSEIPPGLYMNALCYCLRDDILSEYENSLVLLEQEILLNSDIKLTYIQYKLQDYALLFPALLQFLQNLESRKLRGCQLLGLVEKHSSTGIPTVQVAMNRLRFSLHQVMYKQLSSWLLQGTLMDPYSEFFVHKVKKIKSLTATPVNQDNEIGIGGITGEQLQQIQGRKVDSELKDDSSSTYFEQFSLRGEMLPPYLPIRLLHKIVFIGESVDMFEDNENINTKKSILKDRVMEFSKELYSLSQAPTFLLIDMENVIDSIRACVTERLWEFVVKESRLQDHLHRLKDIFLLGRGDLFQALIEAADVLLCCPPSPMTTHDANRVFHQVIRSLDMNDDSLQQFRLSVEAGTKDNPVAKASGWAVLSVQYKAEWPLQVFFTSVAIDRYNSIFKFLLAVRRVQVALHKAWKRQMTKWSWANSEQDQSDQLLLSQIRNHMQFLVDNLLTYLQVDVIESQFHEMLEKINSSKDFEIIRSAHETFQTNLLAQCFLLNVPVNHCLMCILESCTSFCTLFESASNRLTVDQLEHCQALQAMFKKQTLLLFKILTSTKTHQRNPYLVQLLLRIDFNKYFTSAGQQLG</sequence>
<accession>A0A7J7KSX7</accession>
<feature type="domain" description="Gamma tubulin complex component protein N-terminal" evidence="8">
    <location>
        <begin position="2"/>
        <end position="340"/>
    </location>
</feature>
<dbReference type="GO" id="GO:0007020">
    <property type="term" value="P:microtubule nucleation"/>
    <property type="evidence" value="ECO:0007669"/>
    <property type="project" value="InterPro"/>
</dbReference>
<evidence type="ECO:0000259" key="7">
    <source>
        <dbReference type="Pfam" id="PF04130"/>
    </source>
</evidence>
<dbReference type="GO" id="GO:0051011">
    <property type="term" value="F:microtubule minus-end binding"/>
    <property type="evidence" value="ECO:0007669"/>
    <property type="project" value="TreeGrafter"/>
</dbReference>
<dbReference type="PANTHER" id="PTHR19302">
    <property type="entry name" value="GAMMA TUBULIN COMPLEX PROTEIN"/>
    <property type="match status" value="1"/>
</dbReference>
<proteinExistence type="inferred from homology"/>
<dbReference type="GO" id="GO:0051321">
    <property type="term" value="P:meiotic cell cycle"/>
    <property type="evidence" value="ECO:0007669"/>
    <property type="project" value="TreeGrafter"/>
</dbReference>
<gene>
    <name evidence="9" type="ORF">EB796_000446</name>
</gene>
<evidence type="ECO:0000313" key="9">
    <source>
        <dbReference type="EMBL" id="KAF6041284.1"/>
    </source>
</evidence>
<dbReference type="GO" id="GO:0000278">
    <property type="term" value="P:mitotic cell cycle"/>
    <property type="evidence" value="ECO:0007669"/>
    <property type="project" value="TreeGrafter"/>
</dbReference>
<evidence type="ECO:0000256" key="5">
    <source>
        <dbReference type="ARBA" id="ARBA00023212"/>
    </source>
</evidence>
<dbReference type="InterPro" id="IPR042241">
    <property type="entry name" value="GCP_C_sf"/>
</dbReference>
<dbReference type="OrthoDB" id="78652at2759"/>
<comment type="subcellular location">
    <subcellularLocation>
        <location evidence="1 6">Cytoplasm</location>
        <location evidence="1 6">Cytoskeleton</location>
        <location evidence="1 6">Microtubule organizing center</location>
    </subcellularLocation>
</comment>